<feature type="transmembrane region" description="Helical" evidence="1">
    <location>
        <begin position="66"/>
        <end position="94"/>
    </location>
</feature>
<dbReference type="Proteomes" id="UP000215559">
    <property type="component" value="Unassembled WGS sequence"/>
</dbReference>
<feature type="transmembrane region" description="Helical" evidence="1">
    <location>
        <begin position="223"/>
        <end position="242"/>
    </location>
</feature>
<dbReference type="PANTHER" id="PTHR39419:SF1">
    <property type="entry name" value="SLL0814 PROTEIN"/>
    <property type="match status" value="1"/>
</dbReference>
<gene>
    <name evidence="2" type="ORF">CH330_03175</name>
</gene>
<feature type="transmembrane region" description="Helical" evidence="1">
    <location>
        <begin position="38"/>
        <end position="59"/>
    </location>
</feature>
<proteinExistence type="predicted"/>
<dbReference type="EMBL" id="NOZP01000055">
    <property type="protein sequence ID" value="OYD16342.1"/>
    <property type="molecule type" value="Genomic_DNA"/>
</dbReference>
<feature type="transmembrane region" description="Helical" evidence="1">
    <location>
        <begin position="189"/>
        <end position="211"/>
    </location>
</feature>
<dbReference type="Pfam" id="PF04240">
    <property type="entry name" value="Caroten_synth"/>
    <property type="match status" value="1"/>
</dbReference>
<evidence type="ECO:0000313" key="2">
    <source>
        <dbReference type="EMBL" id="OYD16342.1"/>
    </source>
</evidence>
<organism evidence="2 3">
    <name type="scientific">candidate division WOR-3 bacterium JGI_Cruoil_03_51_56</name>
    <dbReference type="NCBI Taxonomy" id="1973747"/>
    <lineage>
        <taxon>Bacteria</taxon>
        <taxon>Bacteria division WOR-3</taxon>
    </lineage>
</organism>
<protein>
    <recommendedName>
        <fullName evidence="4">Carotenoid biosynthesis protein</fullName>
    </recommendedName>
</protein>
<dbReference type="PANTHER" id="PTHR39419">
    <property type="entry name" value="SLL0814 PROTEIN"/>
    <property type="match status" value="1"/>
</dbReference>
<sequence length="285" mass="31298">MDKDTYRSKMLTVGIWVTGLATAGFMVADVAVRPTLTWLSLMPVYCLAVFALLHSISLLGTRRALWFLVLGLILSFVAEYLGTNFGAISGSHWFARPRDLYVQVGVRLPGRVSLAVVLTWYGMLYLAFLVATYLLRARPSDASAFAAVPMASGLAMALWQLTAGPVAIMRGTVKFAQNGFYHGIPLSNFVGWFATSIFIVLFFQAIEPAAVDTDRFVKEKQTANFAFAMFGLSLLYSTLMCFRFHLTGAAWLGVVIMLLTVLAFSIRGKVKHPVANMRQATNPTG</sequence>
<keyword evidence="1" id="KW-1133">Transmembrane helix</keyword>
<feature type="transmembrane region" description="Helical" evidence="1">
    <location>
        <begin position="114"/>
        <end position="135"/>
    </location>
</feature>
<feature type="transmembrane region" description="Helical" evidence="1">
    <location>
        <begin position="12"/>
        <end position="32"/>
    </location>
</feature>
<accession>A0A235BVR6</accession>
<feature type="transmembrane region" description="Helical" evidence="1">
    <location>
        <begin position="248"/>
        <end position="268"/>
    </location>
</feature>
<dbReference type="AlphaFoldDB" id="A0A235BVR6"/>
<evidence type="ECO:0008006" key="4">
    <source>
        <dbReference type="Google" id="ProtNLM"/>
    </source>
</evidence>
<name>A0A235BVR6_UNCW3</name>
<evidence type="ECO:0000313" key="3">
    <source>
        <dbReference type="Proteomes" id="UP000215559"/>
    </source>
</evidence>
<dbReference type="InterPro" id="IPR007354">
    <property type="entry name" value="CruF-like"/>
</dbReference>
<comment type="caution">
    <text evidence="2">The sequence shown here is derived from an EMBL/GenBank/DDBJ whole genome shotgun (WGS) entry which is preliminary data.</text>
</comment>
<keyword evidence="1" id="KW-0472">Membrane</keyword>
<evidence type="ECO:0000256" key="1">
    <source>
        <dbReference type="SAM" id="Phobius"/>
    </source>
</evidence>
<keyword evidence="1" id="KW-0812">Transmembrane</keyword>
<feature type="transmembrane region" description="Helical" evidence="1">
    <location>
        <begin position="147"/>
        <end position="169"/>
    </location>
</feature>
<reference evidence="2 3" key="1">
    <citation type="submission" date="2017-07" db="EMBL/GenBank/DDBJ databases">
        <title>Recovery of genomes from metagenomes via a dereplication, aggregation, and scoring strategy.</title>
        <authorList>
            <person name="Sieber C.M."/>
            <person name="Probst A.J."/>
            <person name="Sharrar A."/>
            <person name="Thomas B.C."/>
            <person name="Hess M."/>
            <person name="Tringe S.G."/>
            <person name="Banfield J.F."/>
        </authorList>
    </citation>
    <scope>NUCLEOTIDE SEQUENCE [LARGE SCALE GENOMIC DNA]</scope>
    <source>
        <strain evidence="2">JGI_Cruoil_03_51_56</strain>
    </source>
</reference>